<dbReference type="InterPro" id="IPR003787">
    <property type="entry name" value="Sulphur_relay_DsrE/F-like"/>
</dbReference>
<evidence type="ECO:0000256" key="1">
    <source>
        <dbReference type="SAM" id="MobiDB-lite"/>
    </source>
</evidence>
<proteinExistence type="predicted"/>
<evidence type="ECO:0000313" key="2">
    <source>
        <dbReference type="EMBL" id="EFW93778.1"/>
    </source>
</evidence>
<dbReference type="Pfam" id="PF02635">
    <property type="entry name" value="DsrE"/>
    <property type="match status" value="1"/>
</dbReference>
<dbReference type="SUPFAM" id="SSF75169">
    <property type="entry name" value="DsrEFH-like"/>
    <property type="match status" value="1"/>
</dbReference>
<dbReference type="PANTHER" id="PTHR37691:SF1">
    <property type="entry name" value="BLR3518 PROTEIN"/>
    <property type="match status" value="1"/>
</dbReference>
<feature type="region of interest" description="Disordered" evidence="1">
    <location>
        <begin position="23"/>
        <end position="59"/>
    </location>
</feature>
<reference evidence="3" key="3">
    <citation type="submission" date="2016-11" db="EMBL/GenBank/DDBJ databases">
        <authorList>
            <person name="Jaros S."/>
            <person name="Januszkiewicz K."/>
            <person name="Wedrychowicz H."/>
        </authorList>
    </citation>
    <scope>NUCLEOTIDE SEQUENCE [LARGE SCALE GENOMIC DNA]</scope>
    <source>
        <strain evidence="3">DX253</strain>
    </source>
</reference>
<gene>
    <name evidence="3" type="ORF">SAMN05444342_3998</name>
    <name evidence="2" type="ORF">ZOD2009_01505</name>
</gene>
<dbReference type="NCBIfam" id="TIGR01409">
    <property type="entry name" value="TAT_signal_seq"/>
    <property type="match status" value="1"/>
</dbReference>
<evidence type="ECO:0000313" key="5">
    <source>
        <dbReference type="Proteomes" id="UP000184203"/>
    </source>
</evidence>
<dbReference type="OrthoDB" id="57062at2157"/>
<dbReference type="InterPro" id="IPR006311">
    <property type="entry name" value="TAT_signal"/>
</dbReference>
<dbReference type="EMBL" id="AEMG01000002">
    <property type="protein sequence ID" value="EFW93778.1"/>
    <property type="molecule type" value="Genomic_DNA"/>
</dbReference>
<dbReference type="PROSITE" id="PS51318">
    <property type="entry name" value="TAT"/>
    <property type="match status" value="1"/>
</dbReference>
<dbReference type="Proteomes" id="UP000003751">
    <property type="component" value="Unassembled WGS sequence"/>
</dbReference>
<feature type="compositionally biased region" description="Acidic residues" evidence="1">
    <location>
        <begin position="42"/>
        <end position="58"/>
    </location>
</feature>
<evidence type="ECO:0000313" key="3">
    <source>
        <dbReference type="EMBL" id="SHL50770.1"/>
    </source>
</evidence>
<dbReference type="AlphaFoldDB" id="E7QMY3"/>
<dbReference type="Proteomes" id="UP000184203">
    <property type="component" value="Unassembled WGS sequence"/>
</dbReference>
<dbReference type="Gene3D" id="3.40.1260.10">
    <property type="entry name" value="DsrEFH-like"/>
    <property type="match status" value="1"/>
</dbReference>
<protein>
    <submittedName>
        <fullName evidence="3">Tat (Twin-arginine translocation) pathway signal sequence</fullName>
    </submittedName>
</protein>
<dbReference type="InterPro" id="IPR027396">
    <property type="entry name" value="DsrEFH-like"/>
</dbReference>
<reference evidence="2 4" key="1">
    <citation type="journal article" date="2014" name="ISME J.">
        <title>Trehalose/2-sulfotrehalose biosynthesis and glycine-betaine uptake are widely spread mechanisms for osmoadaptation in the Halobacteriales.</title>
        <authorList>
            <person name="Youssef N.H."/>
            <person name="Savage-Ashlock K.N."/>
            <person name="McCully A.L."/>
            <person name="Luedtke B."/>
            <person name="Shaw E.I."/>
            <person name="Hoff W.D."/>
            <person name="Elshahed M.S."/>
        </authorList>
    </citation>
    <scope>NUCLEOTIDE SEQUENCE [LARGE SCALE GENOMIC DNA]</scope>
    <source>
        <strain evidence="2 4">DX253</strain>
    </source>
</reference>
<dbReference type="PROSITE" id="PS51257">
    <property type="entry name" value="PROKAR_LIPOPROTEIN"/>
    <property type="match status" value="1"/>
</dbReference>
<sequence>MGTHSRRRFLELAGAGTAVALAGCSSGPSDAEGADTSTTETETTETTETDEETTEDASNDITMSSVFHFSEGDDHQKHAVANVANLLNDDSTDTETIALVANGVGVKLLSTDSTQAETVKSLAKKGVKLKACHNSMNKLNYTKEDLLEGVEVVPAGVGELTKLQAKEGYAYIKTP</sequence>
<dbReference type="PATRIC" id="fig|797209.4.peg.286"/>
<dbReference type="InterPro" id="IPR019546">
    <property type="entry name" value="TAT_signal_bac_arc"/>
</dbReference>
<reference evidence="5" key="2">
    <citation type="submission" date="2016-11" db="EMBL/GenBank/DDBJ databases">
        <authorList>
            <person name="Varghese N."/>
            <person name="Submissions S."/>
        </authorList>
    </citation>
    <scope>NUCLEOTIDE SEQUENCE [LARGE SCALE GENOMIC DNA]</scope>
    <source>
        <strain evidence="5">DX253</strain>
    </source>
</reference>
<dbReference type="RefSeq" id="WP_007976338.1">
    <property type="nucleotide sequence ID" value="NZ_AEMG01000002.1"/>
</dbReference>
<name>E7QMY3_HALPU</name>
<evidence type="ECO:0000313" key="4">
    <source>
        <dbReference type="Proteomes" id="UP000003751"/>
    </source>
</evidence>
<dbReference type="EMBL" id="FRAN01000007">
    <property type="protein sequence ID" value="SHL50770.1"/>
    <property type="molecule type" value="Genomic_DNA"/>
</dbReference>
<accession>E7QMY3</accession>
<dbReference type="PANTHER" id="PTHR37691">
    <property type="entry name" value="BLR3518 PROTEIN"/>
    <property type="match status" value="1"/>
</dbReference>
<keyword evidence="5" id="KW-1185">Reference proteome</keyword>
<organism evidence="2 4">
    <name type="scientific">Haladaptatus paucihalophilus DX253</name>
    <dbReference type="NCBI Taxonomy" id="797209"/>
    <lineage>
        <taxon>Archaea</taxon>
        <taxon>Methanobacteriati</taxon>
        <taxon>Methanobacteriota</taxon>
        <taxon>Stenosarchaea group</taxon>
        <taxon>Halobacteria</taxon>
        <taxon>Halobacteriales</taxon>
        <taxon>Haladaptataceae</taxon>
        <taxon>Haladaptatus</taxon>
    </lineage>
</organism>
<dbReference type="eggNOG" id="arCOG04394">
    <property type="taxonomic scope" value="Archaea"/>
</dbReference>